<accession>A0AA38SXZ8</accession>
<dbReference type="InterPro" id="IPR007750">
    <property type="entry name" value="DUF674"/>
</dbReference>
<evidence type="ECO:0000313" key="1">
    <source>
        <dbReference type="EMBL" id="KAJ9550875.1"/>
    </source>
</evidence>
<evidence type="ECO:0008006" key="3">
    <source>
        <dbReference type="Google" id="ProtNLM"/>
    </source>
</evidence>
<evidence type="ECO:0000313" key="2">
    <source>
        <dbReference type="Proteomes" id="UP001172457"/>
    </source>
</evidence>
<gene>
    <name evidence="1" type="ORF">OSB04_014920</name>
</gene>
<dbReference type="PANTHER" id="PTHR33103:SF27">
    <property type="entry name" value="OS04G0594700 PROTEIN"/>
    <property type="match status" value="1"/>
</dbReference>
<name>A0AA38SXZ8_9ASTR</name>
<dbReference type="EMBL" id="JARYMX010000004">
    <property type="protein sequence ID" value="KAJ9550875.1"/>
    <property type="molecule type" value="Genomic_DNA"/>
</dbReference>
<dbReference type="Proteomes" id="UP001172457">
    <property type="component" value="Chromosome 4"/>
</dbReference>
<dbReference type="PANTHER" id="PTHR33103">
    <property type="entry name" value="OS01G0153900 PROTEIN"/>
    <property type="match status" value="1"/>
</dbReference>
<proteinExistence type="predicted"/>
<dbReference type="AlphaFoldDB" id="A0AA38SXZ8"/>
<reference evidence="1" key="1">
    <citation type="submission" date="2023-03" db="EMBL/GenBank/DDBJ databases">
        <title>Chromosome-scale reference genome and RAD-based genetic map of yellow starthistle (Centaurea solstitialis) reveal putative structural variation and QTLs associated with invader traits.</title>
        <authorList>
            <person name="Reatini B."/>
            <person name="Cang F.A."/>
            <person name="Jiang Q."/>
            <person name="Mckibben M.T.W."/>
            <person name="Barker M.S."/>
            <person name="Rieseberg L.H."/>
            <person name="Dlugosch K.M."/>
        </authorList>
    </citation>
    <scope>NUCLEOTIDE SEQUENCE</scope>
    <source>
        <strain evidence="1">CAN-66</strain>
        <tissue evidence="1">Leaf</tissue>
    </source>
</reference>
<comment type="caution">
    <text evidence="1">The sequence shown here is derived from an EMBL/GenBank/DDBJ whole genome shotgun (WGS) entry which is preliminary data.</text>
</comment>
<organism evidence="1 2">
    <name type="scientific">Centaurea solstitialis</name>
    <name type="common">yellow star-thistle</name>
    <dbReference type="NCBI Taxonomy" id="347529"/>
    <lineage>
        <taxon>Eukaryota</taxon>
        <taxon>Viridiplantae</taxon>
        <taxon>Streptophyta</taxon>
        <taxon>Embryophyta</taxon>
        <taxon>Tracheophyta</taxon>
        <taxon>Spermatophyta</taxon>
        <taxon>Magnoliopsida</taxon>
        <taxon>eudicotyledons</taxon>
        <taxon>Gunneridae</taxon>
        <taxon>Pentapetalae</taxon>
        <taxon>asterids</taxon>
        <taxon>campanulids</taxon>
        <taxon>Asterales</taxon>
        <taxon>Asteraceae</taxon>
        <taxon>Carduoideae</taxon>
        <taxon>Cardueae</taxon>
        <taxon>Centaureinae</taxon>
        <taxon>Centaurea</taxon>
    </lineage>
</organism>
<dbReference type="Pfam" id="PF05056">
    <property type="entry name" value="DUF674"/>
    <property type="match status" value="1"/>
</dbReference>
<protein>
    <recommendedName>
        <fullName evidence="3">DUF674 family protein</fullName>
    </recommendedName>
</protein>
<keyword evidence="2" id="KW-1185">Reference proteome</keyword>
<sequence length="495" mass="55389">MASKTTNEAKISIKVLVDTEKNRVVYAEADHNFVDVLFSFMTLPMGAIIRLLEKQADDKKFESLGSLNNLYQGLVDLPVNYFSTEECKFVLLNPASSSYDNCRKLKLNIDDTGPMKYFACYDWNHNYFSKFVVLAISDTTVCQFCDEELPIGLCEIRCKYAICGDNDGSLSSGVFVSDASNFIVTDDLRVMPYSLESCIQLLKDVGIADANRLEERTVDICREQVLDLLRLSLSFDSSLTHLVLHRTQPFPDFVYGKFDQFDVITKEVASESPKIFLEVFLQKSTGKLLFAEAEEDFVEFVFGFLAISLGTVIGTLLDGASSLVCIDNIFKSISNMRVGRHLKSQSAKGSLLKPHYGSEYASENCIFPLKEASFRKVYVGLPGETGRWWETSFFTFDEYERDCVIGHVYVPMIGGLLKPSGKFVVADDLVITPPSSVSSSDYLLKLKVPLNDIEQHKVGVGLEEGLRMLKASLQSSSTVLSIGLERQLKQLNTNY</sequence>